<dbReference type="Proteomes" id="UP000503440">
    <property type="component" value="Chromosome"/>
</dbReference>
<keyword evidence="2" id="KW-0472">Membrane</keyword>
<keyword evidence="2" id="KW-1133">Transmembrane helix</keyword>
<evidence type="ECO:0000256" key="1">
    <source>
        <dbReference type="SAM" id="MobiDB-lite"/>
    </source>
</evidence>
<name>A0A6C0Y4H4_9GAMM</name>
<dbReference type="AlphaFoldDB" id="A0A6C0Y4H4"/>
<feature type="region of interest" description="Disordered" evidence="1">
    <location>
        <begin position="292"/>
        <end position="312"/>
    </location>
</feature>
<proteinExistence type="predicted"/>
<evidence type="ECO:0000313" key="4">
    <source>
        <dbReference type="Proteomes" id="UP000503440"/>
    </source>
</evidence>
<evidence type="ECO:0000256" key="2">
    <source>
        <dbReference type="SAM" id="Phobius"/>
    </source>
</evidence>
<organism evidence="3 4">
    <name type="scientific">Acinetobacter indicus</name>
    <dbReference type="NCBI Taxonomy" id="756892"/>
    <lineage>
        <taxon>Bacteria</taxon>
        <taxon>Pseudomonadati</taxon>
        <taxon>Pseudomonadota</taxon>
        <taxon>Gammaproteobacteria</taxon>
        <taxon>Moraxellales</taxon>
        <taxon>Moraxellaceae</taxon>
        <taxon>Acinetobacter</taxon>
    </lineage>
</organism>
<dbReference type="EMBL" id="CP044455">
    <property type="protein sequence ID" value="QIC71063.1"/>
    <property type="molecule type" value="Genomic_DNA"/>
</dbReference>
<feature type="compositionally biased region" description="Low complexity" evidence="1">
    <location>
        <begin position="302"/>
        <end position="312"/>
    </location>
</feature>
<gene>
    <name evidence="3" type="ORF">FSC09_11930</name>
</gene>
<dbReference type="RefSeq" id="WP_163146105.1">
    <property type="nucleotide sequence ID" value="NZ_CP044455.1"/>
</dbReference>
<reference evidence="3 4" key="1">
    <citation type="submission" date="2019-09" db="EMBL/GenBank/DDBJ databases">
        <title>Non-baumannii Acinetobacter spp. carrying blaNDM-1 isolated in China.</title>
        <authorList>
            <person name="Cui C."/>
            <person name="Chen C."/>
            <person name="Sun J."/>
            <person name="Liu Y."/>
        </authorList>
    </citation>
    <scope>NUCLEOTIDE SEQUENCE [LARGE SCALE GENOMIC DNA]</scope>
    <source>
        <strain evidence="3 4">B18</strain>
    </source>
</reference>
<protein>
    <submittedName>
        <fullName evidence="3">Uncharacterized protein</fullName>
    </submittedName>
</protein>
<evidence type="ECO:0000313" key="3">
    <source>
        <dbReference type="EMBL" id="QIC71063.1"/>
    </source>
</evidence>
<feature type="transmembrane region" description="Helical" evidence="2">
    <location>
        <begin position="318"/>
        <end position="340"/>
    </location>
</feature>
<accession>A0A6C0Y4H4</accession>
<keyword evidence="2" id="KW-0812">Transmembrane</keyword>
<sequence>MALDQIWKQQLTLVTYGNEYLSQDLSFSRWRAHPIFNQHLFWFRDLNSQHLLAQHFEIWLEGLKRQGTTRLSLHNASLLVDEKNPNANVELLPYPHFIVSHEAHKKFAWICGKELPEWYNADNDYEFPSAQRIELRQETFWRYELNSKLAKKVEADLEPAHWDEIHLFTKQELFSHTLAADFQPPEQQNLPYYGVPLTADTPDPHQLSLLPTHYQADYAHRMLYRLEALKDDIQQKIQHPYNADNEVLSPEEQLDLRHFAQKLDDLSAKFIVKVANHYQSAQLTPVAQPNPLEPFASDNKATHAQAAHSAKAPSHHKVGATGVIKLILITVVICLLAYYFGL</sequence>